<dbReference type="InterPro" id="IPR048667">
    <property type="entry name" value="Imm5-like"/>
</dbReference>
<accession>M0QDY8</accession>
<dbReference type="RefSeq" id="WP_007617078.1">
    <property type="nucleotide sequence ID" value="NZ_BANX01000003.1"/>
</dbReference>
<organism evidence="2 3">
    <name type="scientific">Gordonia soli NBRC 108243</name>
    <dbReference type="NCBI Taxonomy" id="1223545"/>
    <lineage>
        <taxon>Bacteria</taxon>
        <taxon>Bacillati</taxon>
        <taxon>Actinomycetota</taxon>
        <taxon>Actinomycetes</taxon>
        <taxon>Mycobacteriales</taxon>
        <taxon>Gordoniaceae</taxon>
        <taxon>Gordonia</taxon>
    </lineage>
</organism>
<name>M0QDY8_9ACTN</name>
<dbReference type="eggNOG" id="ENOG502ZWRX">
    <property type="taxonomic scope" value="Bacteria"/>
</dbReference>
<dbReference type="Pfam" id="PF21805">
    <property type="entry name" value="Imm5_like"/>
    <property type="match status" value="1"/>
</dbReference>
<feature type="domain" description="Imm-5-like" evidence="1">
    <location>
        <begin position="13"/>
        <end position="94"/>
    </location>
</feature>
<dbReference type="OrthoDB" id="166981at2"/>
<evidence type="ECO:0000259" key="1">
    <source>
        <dbReference type="Pfam" id="PF21805"/>
    </source>
</evidence>
<comment type="caution">
    <text evidence="2">The sequence shown here is derived from an EMBL/GenBank/DDBJ whole genome shotgun (WGS) entry which is preliminary data.</text>
</comment>
<evidence type="ECO:0000313" key="2">
    <source>
        <dbReference type="EMBL" id="GAC66659.1"/>
    </source>
</evidence>
<dbReference type="EMBL" id="BANX01000003">
    <property type="protein sequence ID" value="GAC66659.1"/>
    <property type="molecule type" value="Genomic_DNA"/>
</dbReference>
<reference evidence="2 3" key="1">
    <citation type="submission" date="2013-01" db="EMBL/GenBank/DDBJ databases">
        <title>Whole genome shotgun sequence of Gordonia soli NBRC 108243.</title>
        <authorList>
            <person name="Isaki-Nakamura S."/>
            <person name="Hosoyama A."/>
            <person name="Tsuchikane K."/>
            <person name="Ando Y."/>
            <person name="Baba S."/>
            <person name="Ohji S."/>
            <person name="Hamada M."/>
            <person name="Tamura T."/>
            <person name="Yamazoe A."/>
            <person name="Yamazaki S."/>
            <person name="Fujita N."/>
        </authorList>
    </citation>
    <scope>NUCLEOTIDE SEQUENCE [LARGE SCALE GENOMIC DNA]</scope>
    <source>
        <strain evidence="2 3">NBRC 108243</strain>
    </source>
</reference>
<proteinExistence type="predicted"/>
<evidence type="ECO:0000313" key="3">
    <source>
        <dbReference type="Proteomes" id="UP000011666"/>
    </source>
</evidence>
<dbReference type="STRING" id="1223545.GS4_03_01070"/>
<protein>
    <recommendedName>
        <fullName evidence="1">Imm-5-like domain-containing protein</fullName>
    </recommendedName>
</protein>
<dbReference type="AlphaFoldDB" id="M0QDY8"/>
<dbReference type="Proteomes" id="UP000011666">
    <property type="component" value="Unassembled WGS sequence"/>
</dbReference>
<sequence>MGADFELTYDELRAVARFAVESAQTVLPVFEEARPDDGRPRAAIDAAHEFISGARRSRLQRLTSIDAHRAAAEAPSIPARLAARAAGDAGAAAYLHPIARATQVGHILRASACAALVAELVRPEKPDVADKTLRDIAVYADPLVVEVLRRYPPAVPGGERLAQLMSRLDGLLRAR</sequence>
<keyword evidence="3" id="KW-1185">Reference proteome</keyword>
<gene>
    <name evidence="2" type="ORF">GS4_03_01070</name>
</gene>